<keyword evidence="5" id="KW-1185">Reference proteome</keyword>
<evidence type="ECO:0000313" key="5">
    <source>
        <dbReference type="Proteomes" id="UP001321014"/>
    </source>
</evidence>
<comment type="caution">
    <text evidence="4">The sequence shown here is derived from an EMBL/GenBank/DDBJ whole genome shotgun (WGS) entry which is preliminary data.</text>
</comment>
<reference evidence="4 5" key="1">
    <citation type="submission" date="2022-10" db="EMBL/GenBank/DDBJ databases">
        <title>Ruegeria sp. nov., isolated from ocean surface water.</title>
        <authorList>
            <person name="He W."/>
            <person name="Wang L."/>
            <person name="Zhang D.-F."/>
        </authorList>
    </citation>
    <scope>NUCLEOTIDE SEQUENCE [LARGE SCALE GENOMIC DNA]</scope>
    <source>
        <strain evidence="4 5">WL0004</strain>
    </source>
</reference>
<gene>
    <name evidence="4" type="ORF">OEZ49_11815</name>
</gene>
<evidence type="ECO:0000256" key="1">
    <source>
        <dbReference type="SAM" id="MobiDB-lite"/>
    </source>
</evidence>
<keyword evidence="2" id="KW-1133">Transmembrane helix</keyword>
<feature type="transmembrane region" description="Helical" evidence="2">
    <location>
        <begin position="275"/>
        <end position="297"/>
    </location>
</feature>
<name>A0ABT2WRB7_9RHOB</name>
<keyword evidence="2" id="KW-0812">Transmembrane</keyword>
<protein>
    <submittedName>
        <fullName evidence="4">Fatty acid desaturase</fullName>
    </submittedName>
</protein>
<sequence>MPHLLLQPPDDRDMPPSNDGLDGDVRSAQWDDERRPGALPGQAHAPEGPSAGVSPDAGIPSCINVPVRDNTHLSASDWTRTLARYRQPRPSRSVFELAVTLVPFVALWAAAWWMLTISTAIALALALANAAFLVRLFIIQHDCGHGSLFRDRRLCDWIGRVLGVVTLTPYDVWRRTHAIHHASAGNLDRRGVGDIPTLTVTEYQQKGWLGQALYRTIRNPIFLFAVVPFYTFFFQNRLPVHLMRSGWRYWMSAMATNAAIALILTTVVWLGGWDVLLFVFLPTMFLAAIAGMWFFYVQHQFEETSWQHEDSWNIHEAALHGSSYYDLPRILRWITGNIGVHHVHHLASRIPFYRLPEVIADHAILAQTRHITLWESFHCARLHLWDEKHRKLLSFAEARTLAA</sequence>
<dbReference type="CDD" id="cd03507">
    <property type="entry name" value="Delta12-FADS-like"/>
    <property type="match status" value="1"/>
</dbReference>
<keyword evidence="2" id="KW-0472">Membrane</keyword>
<feature type="transmembrane region" description="Helical" evidence="2">
    <location>
        <begin position="94"/>
        <end position="114"/>
    </location>
</feature>
<evidence type="ECO:0000313" key="4">
    <source>
        <dbReference type="EMBL" id="MCU9838455.1"/>
    </source>
</evidence>
<proteinExistence type="predicted"/>
<dbReference type="Pfam" id="PF00487">
    <property type="entry name" value="FA_desaturase"/>
    <property type="match status" value="1"/>
</dbReference>
<dbReference type="PANTHER" id="PTHR19353">
    <property type="entry name" value="FATTY ACID DESATURASE 2"/>
    <property type="match status" value="1"/>
</dbReference>
<dbReference type="EMBL" id="JAOVQN010000011">
    <property type="protein sequence ID" value="MCU9838455.1"/>
    <property type="molecule type" value="Genomic_DNA"/>
</dbReference>
<feature type="compositionally biased region" description="Basic and acidic residues" evidence="1">
    <location>
        <begin position="23"/>
        <end position="36"/>
    </location>
</feature>
<organism evidence="4 5">
    <name type="scientific">Ruegeria marisflavi</name>
    <dbReference type="NCBI Taxonomy" id="2984152"/>
    <lineage>
        <taxon>Bacteria</taxon>
        <taxon>Pseudomonadati</taxon>
        <taxon>Pseudomonadota</taxon>
        <taxon>Alphaproteobacteria</taxon>
        <taxon>Rhodobacterales</taxon>
        <taxon>Roseobacteraceae</taxon>
        <taxon>Ruegeria</taxon>
    </lineage>
</organism>
<feature type="region of interest" description="Disordered" evidence="1">
    <location>
        <begin position="1"/>
        <end position="55"/>
    </location>
</feature>
<feature type="transmembrane region" description="Helical" evidence="2">
    <location>
        <begin position="247"/>
        <end position="269"/>
    </location>
</feature>
<dbReference type="Proteomes" id="UP001321014">
    <property type="component" value="Unassembled WGS sequence"/>
</dbReference>
<feature type="domain" description="Fatty acid desaturase" evidence="3">
    <location>
        <begin position="121"/>
        <end position="359"/>
    </location>
</feature>
<evidence type="ECO:0000259" key="3">
    <source>
        <dbReference type="Pfam" id="PF00487"/>
    </source>
</evidence>
<evidence type="ECO:0000256" key="2">
    <source>
        <dbReference type="SAM" id="Phobius"/>
    </source>
</evidence>
<feature type="transmembrane region" description="Helical" evidence="2">
    <location>
        <begin position="120"/>
        <end position="138"/>
    </location>
</feature>
<accession>A0ABT2WRB7</accession>
<dbReference type="InterPro" id="IPR005804">
    <property type="entry name" value="FA_desaturase_dom"/>
</dbReference>
<dbReference type="InterPro" id="IPR012171">
    <property type="entry name" value="Fatty_acid_desaturase"/>
</dbReference>
<dbReference type="PANTHER" id="PTHR19353:SF73">
    <property type="entry name" value="FATTY ACID DESATURASE"/>
    <property type="match status" value="1"/>
</dbReference>